<comment type="caution">
    <text evidence="2">The sequence shown here is derived from an EMBL/GenBank/DDBJ whole genome shotgun (WGS) entry which is preliminary data.</text>
</comment>
<name>A0ABQ5HXP8_9ASTR</name>
<feature type="region of interest" description="Disordered" evidence="1">
    <location>
        <begin position="1"/>
        <end position="70"/>
    </location>
</feature>
<gene>
    <name evidence="2" type="ORF">Tco_1080912</name>
</gene>
<sequence>MPKARSVSRTRLTKPKPSFYRPVSKRVNERGGASTSGLNAHGVTSNSGPNSSTPKGKASTSHAKSGGKYPSMSNSFDVLNTLAEEEECGISSSIGEFEEDSDNIEVLLPDDEMSRYISSTGGGHILEEDDLNFYDGYEAQVYDLPKQMQSFCDQFNIQLNRRVRKHMFFLSLVHKLGMSFLYSV</sequence>
<dbReference type="EMBL" id="BQNB010020075">
    <property type="protein sequence ID" value="GJT92067.1"/>
    <property type="molecule type" value="Genomic_DNA"/>
</dbReference>
<keyword evidence="3" id="KW-1185">Reference proteome</keyword>
<organism evidence="2 3">
    <name type="scientific">Tanacetum coccineum</name>
    <dbReference type="NCBI Taxonomy" id="301880"/>
    <lineage>
        <taxon>Eukaryota</taxon>
        <taxon>Viridiplantae</taxon>
        <taxon>Streptophyta</taxon>
        <taxon>Embryophyta</taxon>
        <taxon>Tracheophyta</taxon>
        <taxon>Spermatophyta</taxon>
        <taxon>Magnoliopsida</taxon>
        <taxon>eudicotyledons</taxon>
        <taxon>Gunneridae</taxon>
        <taxon>Pentapetalae</taxon>
        <taxon>asterids</taxon>
        <taxon>campanulids</taxon>
        <taxon>Asterales</taxon>
        <taxon>Asteraceae</taxon>
        <taxon>Asteroideae</taxon>
        <taxon>Anthemideae</taxon>
        <taxon>Anthemidinae</taxon>
        <taxon>Tanacetum</taxon>
    </lineage>
</organism>
<reference evidence="2" key="2">
    <citation type="submission" date="2022-01" db="EMBL/GenBank/DDBJ databases">
        <authorList>
            <person name="Yamashiro T."/>
            <person name="Shiraishi A."/>
            <person name="Satake H."/>
            <person name="Nakayama K."/>
        </authorList>
    </citation>
    <scope>NUCLEOTIDE SEQUENCE</scope>
</reference>
<feature type="compositionally biased region" description="Basic residues" evidence="1">
    <location>
        <begin position="1"/>
        <end position="14"/>
    </location>
</feature>
<reference evidence="2" key="1">
    <citation type="journal article" date="2022" name="Int. J. Mol. Sci.">
        <title>Draft Genome of Tanacetum Coccineum: Genomic Comparison of Closely Related Tanacetum-Family Plants.</title>
        <authorList>
            <person name="Yamashiro T."/>
            <person name="Shiraishi A."/>
            <person name="Nakayama K."/>
            <person name="Satake H."/>
        </authorList>
    </citation>
    <scope>NUCLEOTIDE SEQUENCE</scope>
</reference>
<dbReference type="Proteomes" id="UP001151760">
    <property type="component" value="Unassembled WGS sequence"/>
</dbReference>
<evidence type="ECO:0000256" key="1">
    <source>
        <dbReference type="SAM" id="MobiDB-lite"/>
    </source>
</evidence>
<evidence type="ECO:0000313" key="3">
    <source>
        <dbReference type="Proteomes" id="UP001151760"/>
    </source>
</evidence>
<evidence type="ECO:0000313" key="2">
    <source>
        <dbReference type="EMBL" id="GJT92067.1"/>
    </source>
</evidence>
<protein>
    <submittedName>
        <fullName evidence="2">Uncharacterized protein</fullName>
    </submittedName>
</protein>
<feature type="compositionally biased region" description="Polar residues" evidence="1">
    <location>
        <begin position="33"/>
        <end position="63"/>
    </location>
</feature>
<proteinExistence type="predicted"/>
<accession>A0ABQ5HXP8</accession>